<feature type="region of interest" description="Disordered" evidence="9">
    <location>
        <begin position="44"/>
        <end position="67"/>
    </location>
</feature>
<comment type="caution">
    <text evidence="8">Lacks conserved residue(s) required for the propagation of feature annotation.</text>
</comment>
<dbReference type="GO" id="GO:0086010">
    <property type="term" value="P:membrane depolarization during action potential"/>
    <property type="evidence" value="ECO:0007669"/>
    <property type="project" value="TreeGrafter"/>
</dbReference>
<evidence type="ECO:0000256" key="5">
    <source>
        <dbReference type="ARBA" id="ARBA00022989"/>
    </source>
</evidence>
<dbReference type="FunFam" id="1.10.287.70:FF:000385">
    <property type="entry name" value="Voltage-gated sodium channel alpha subunit isoform 2"/>
    <property type="match status" value="1"/>
</dbReference>
<comment type="function">
    <text evidence="8">Mediates the voltage-dependent sodium ion permeability of excitable membranes. Assuming opened or closed conformations in response to the voltage difference across the membrane, the protein forms a sodium-selective channel through which Na(+) ions may pass in accordance with their electrochemical gradient.</text>
</comment>
<reference evidence="11 12" key="1">
    <citation type="submission" date="2020-08" db="EMBL/GenBank/DDBJ databases">
        <authorList>
            <person name="Hejnol A."/>
        </authorList>
    </citation>
    <scope>NUCLEOTIDE SEQUENCE [LARGE SCALE GENOMIC DNA]</scope>
</reference>
<feature type="domain" description="Ion transport" evidence="10">
    <location>
        <begin position="511"/>
        <end position="760"/>
    </location>
</feature>
<dbReference type="FunFam" id="1.10.287.70:FF:000047">
    <property type="entry name" value="Sodium channel protein"/>
    <property type="match status" value="1"/>
</dbReference>
<evidence type="ECO:0000313" key="11">
    <source>
        <dbReference type="EMBL" id="CAD5111252.1"/>
    </source>
</evidence>
<keyword evidence="8" id="KW-0407">Ion channel</keyword>
<feature type="transmembrane region" description="Helical" evidence="8">
    <location>
        <begin position="575"/>
        <end position="599"/>
    </location>
</feature>
<feature type="domain" description="Ion transport" evidence="10">
    <location>
        <begin position="171"/>
        <end position="461"/>
    </location>
</feature>
<keyword evidence="8" id="KW-0894">Sodium channel</keyword>
<evidence type="ECO:0000256" key="9">
    <source>
        <dbReference type="SAM" id="MobiDB-lite"/>
    </source>
</evidence>
<evidence type="ECO:0000256" key="4">
    <source>
        <dbReference type="ARBA" id="ARBA00022737"/>
    </source>
</evidence>
<keyword evidence="12" id="KW-1185">Reference proteome</keyword>
<dbReference type="PRINTS" id="PR00170">
    <property type="entry name" value="NACHANNEL"/>
</dbReference>
<dbReference type="InterPro" id="IPR005821">
    <property type="entry name" value="Ion_trans_dom"/>
</dbReference>
<evidence type="ECO:0000256" key="1">
    <source>
        <dbReference type="ARBA" id="ARBA00004651"/>
    </source>
</evidence>
<dbReference type="Proteomes" id="UP000549394">
    <property type="component" value="Unassembled WGS sequence"/>
</dbReference>
<keyword evidence="8" id="KW-0739">Sodium transport</keyword>
<keyword evidence="8" id="KW-0915">Sodium</keyword>
<keyword evidence="8" id="KW-0851">Voltage-gated channel</keyword>
<keyword evidence="8" id="KW-0406">Ion transport</keyword>
<dbReference type="Gene3D" id="1.20.120.350">
    <property type="entry name" value="Voltage-gated potassium channels. Chain C"/>
    <property type="match status" value="2"/>
</dbReference>
<dbReference type="Gene3D" id="1.10.238.10">
    <property type="entry name" value="EF-hand"/>
    <property type="match status" value="1"/>
</dbReference>
<dbReference type="InterPro" id="IPR044564">
    <property type="entry name" value="Na_chnl_inactivation_gate"/>
</dbReference>
<sequence>MKLAITREFKPFFLLCFFLQDGQQVRLVKGSKVGYVPILAHDEREEDEERNSLKEKESKASVVSSTSASKSVDSYETRTYPSFSQSIGGATSTYSLGSQDSQLQKGPIDPNEQPEINEVNVIFVRYPDECCPKCCMQSFLCKSACCTSLNETPLGKKWWSFRCYTYQLVEHKYFETFIIVMIVISSLTLAIEDVHLPQRQTLRLALKYMDKVFTVIFAFEMLVKWAAYGFKKYFTDAWCWLDFIIVAISLVSLAAEESGLGNISAFRALRTLRALRPLRAVSRWESMKVVVNALIQAIPSIFNVLLVCFVFWLIFAIMGVQLFSGRFYKCVNEKDERLNTSHVPDYATCMNLSKAGYNYTWKNSRIHFDNVLMSLLALLQLQNEQTCQTIGLSYQATFKGWLQIMHDAVDSGAKKGLQPKFEERVYMHFYFVLFIIFGAFFTLNLFIGVIIDNFNMQKKKAGGSLEMFMTEDQKKYYNAMKKLGSKAPQKPIPKPKLKLALFFFKLTTNQKFDIGIMIVIMLNMVAMGLEHYGQSKAVETALSQINLLFIVVFTLEAVMKIIGLRWYYFKQPWNVFDFVVVVFSILGLTMKDIISSYFVSPTLLRVVRVFRVGRVLRLVKSAKGIRTLLFSLAVSMPALFNIGLLLFLVMFIYAIFGMSFFMHVKHTHGIDDMFNFETFFQSIIVLFQVSTSAGWDGVLAGLMNEVDCNPVPTKELPNGNCGNAALATFFIVSYLVVSFLIVMNMFIAVILENFSQATEDVQQGLTQDDFDMYYEIWEKFDEEATQYIPYTKLHEFVDTLEEPLRIPLPNHFKLVQLNIPICEDELVHCVDILDALTKNFLGTIDEGEMGEVKAVNDRPNYKPTSSMLKRQREMVCARIIQRTWQNFVARKKAQRETHIIVDIAEEEEESEPVELKAQSSAVA</sequence>
<dbReference type="OrthoDB" id="2984333at2759"/>
<evidence type="ECO:0000313" key="12">
    <source>
        <dbReference type="Proteomes" id="UP000549394"/>
    </source>
</evidence>
<dbReference type="AlphaFoldDB" id="A0A7I8V7K0"/>
<feature type="transmembrane region" description="Helical" evidence="8">
    <location>
        <begin position="429"/>
        <end position="451"/>
    </location>
</feature>
<dbReference type="SUPFAM" id="SSF81324">
    <property type="entry name" value="Voltage-gated potassium channels"/>
    <property type="match status" value="2"/>
</dbReference>
<keyword evidence="2" id="KW-1003">Cell membrane</keyword>
<feature type="transmembrane region" description="Helical" evidence="8">
    <location>
        <begin position="541"/>
        <end position="563"/>
    </location>
</feature>
<feature type="compositionally biased region" description="Basic and acidic residues" evidence="9">
    <location>
        <begin position="50"/>
        <end position="59"/>
    </location>
</feature>
<dbReference type="Gene3D" id="1.10.287.70">
    <property type="match status" value="2"/>
</dbReference>
<evidence type="ECO:0000256" key="7">
    <source>
        <dbReference type="ARBA" id="ARBA00023157"/>
    </source>
</evidence>
<feature type="transmembrane region" description="Helical" evidence="8">
    <location>
        <begin position="674"/>
        <end position="695"/>
    </location>
</feature>
<dbReference type="GO" id="GO:0019228">
    <property type="term" value="P:neuronal action potential"/>
    <property type="evidence" value="ECO:0007669"/>
    <property type="project" value="TreeGrafter"/>
</dbReference>
<evidence type="ECO:0000256" key="3">
    <source>
        <dbReference type="ARBA" id="ARBA00022692"/>
    </source>
</evidence>
<name>A0A7I8V7K0_9ANNE</name>
<comment type="similarity">
    <text evidence="8">Belongs to the sodium channel (TC 1.A.1.10) family.</text>
</comment>
<dbReference type="InterPro" id="IPR001696">
    <property type="entry name" value="Na_channel_asu"/>
</dbReference>
<dbReference type="InterPro" id="IPR043203">
    <property type="entry name" value="VGCC_Ca_Na"/>
</dbReference>
<protein>
    <recommendedName>
        <fullName evidence="8">Sodium channel protein</fullName>
    </recommendedName>
</protein>
<feature type="transmembrane region" description="Helical" evidence="8">
    <location>
        <begin position="289"/>
        <end position="318"/>
    </location>
</feature>
<dbReference type="GO" id="GO:0001518">
    <property type="term" value="C:voltage-gated sodium channel complex"/>
    <property type="evidence" value="ECO:0007669"/>
    <property type="project" value="UniProtKB-UniRule"/>
</dbReference>
<keyword evidence="5 8" id="KW-1133">Transmembrane helix</keyword>
<dbReference type="InterPro" id="IPR027359">
    <property type="entry name" value="Volt_channel_dom_sf"/>
</dbReference>
<keyword evidence="3 8" id="KW-0812">Transmembrane</keyword>
<feature type="transmembrane region" description="Helical" evidence="8">
    <location>
        <begin position="243"/>
        <end position="269"/>
    </location>
</feature>
<feature type="transmembrane region" description="Helical" evidence="8">
    <location>
        <begin position="173"/>
        <end position="191"/>
    </location>
</feature>
<feature type="transmembrane region" description="Helical" evidence="8">
    <location>
        <begin position="638"/>
        <end position="662"/>
    </location>
</feature>
<evidence type="ECO:0000256" key="2">
    <source>
        <dbReference type="ARBA" id="ARBA00022475"/>
    </source>
</evidence>
<accession>A0A7I8V7K0</accession>
<evidence type="ECO:0000259" key="10">
    <source>
        <dbReference type="Pfam" id="PF00520"/>
    </source>
</evidence>
<keyword evidence="8" id="KW-0813">Transport</keyword>
<dbReference type="EMBL" id="CAJFCJ010000001">
    <property type="protein sequence ID" value="CAD5111252.1"/>
    <property type="molecule type" value="Genomic_DNA"/>
</dbReference>
<keyword evidence="7" id="KW-1015">Disulfide bond</keyword>
<dbReference type="FunFam" id="1.10.238.10:FF:000002">
    <property type="entry name" value="Sodium channel protein"/>
    <property type="match status" value="1"/>
</dbReference>
<dbReference type="FunFam" id="1.20.120.350:FF:000026">
    <property type="entry name" value="Sodium channel protein"/>
    <property type="match status" value="1"/>
</dbReference>
<gene>
    <name evidence="11" type="ORF">DGYR_LOCUS573</name>
</gene>
<feature type="transmembrane region" description="Helical" evidence="8">
    <location>
        <begin position="212"/>
        <end position="231"/>
    </location>
</feature>
<dbReference type="PANTHER" id="PTHR10037:SF288">
    <property type="entry name" value="SODIUM CHANNEL PROTEIN PARA"/>
    <property type="match status" value="1"/>
</dbReference>
<dbReference type="PANTHER" id="PTHR10037">
    <property type="entry name" value="VOLTAGE-GATED CATION CHANNEL CALCIUM AND SODIUM"/>
    <property type="match status" value="1"/>
</dbReference>
<proteinExistence type="inferred from homology"/>
<comment type="subcellular location">
    <subcellularLocation>
        <location evidence="1 8">Cell membrane</location>
        <topology evidence="1 8">Multi-pass membrane protein</topology>
    </subcellularLocation>
</comment>
<dbReference type="GO" id="GO:0005248">
    <property type="term" value="F:voltage-gated sodium channel activity"/>
    <property type="evidence" value="ECO:0007669"/>
    <property type="project" value="InterPro"/>
</dbReference>
<dbReference type="FunFam" id="1.20.120.350:FF:000004">
    <property type="entry name" value="Sodium channel protein"/>
    <property type="match status" value="1"/>
</dbReference>
<keyword evidence="4" id="KW-0677">Repeat</keyword>
<evidence type="ECO:0000256" key="6">
    <source>
        <dbReference type="ARBA" id="ARBA00023136"/>
    </source>
</evidence>
<comment type="caution">
    <text evidence="11">The sequence shown here is derived from an EMBL/GenBank/DDBJ whole genome shotgun (WGS) entry which is preliminary data.</text>
</comment>
<keyword evidence="6 8" id="KW-0472">Membrane</keyword>
<feature type="transmembrane region" description="Helical" evidence="8">
    <location>
        <begin position="724"/>
        <end position="751"/>
    </location>
</feature>
<dbReference type="CDD" id="cd13433">
    <property type="entry name" value="Na_channel_gate"/>
    <property type="match status" value="1"/>
</dbReference>
<evidence type="ECO:0000256" key="8">
    <source>
        <dbReference type="RuleBase" id="RU361132"/>
    </source>
</evidence>
<organism evidence="11 12">
    <name type="scientific">Dimorphilus gyrociliatus</name>
    <dbReference type="NCBI Taxonomy" id="2664684"/>
    <lineage>
        <taxon>Eukaryota</taxon>
        <taxon>Metazoa</taxon>
        <taxon>Spiralia</taxon>
        <taxon>Lophotrochozoa</taxon>
        <taxon>Annelida</taxon>
        <taxon>Polychaeta</taxon>
        <taxon>Polychaeta incertae sedis</taxon>
        <taxon>Dinophilidae</taxon>
        <taxon>Dimorphilus</taxon>
    </lineage>
</organism>
<dbReference type="Pfam" id="PF00520">
    <property type="entry name" value="Ion_trans"/>
    <property type="match status" value="2"/>
</dbReference>
<feature type="transmembrane region" description="Helical" evidence="8">
    <location>
        <begin position="512"/>
        <end position="529"/>
    </location>
</feature>